<dbReference type="Gene3D" id="3.40.50.300">
    <property type="entry name" value="P-loop containing nucleotide triphosphate hydrolases"/>
    <property type="match status" value="1"/>
</dbReference>
<dbReference type="InterPro" id="IPR032704">
    <property type="entry name" value="Cms1"/>
</dbReference>
<dbReference type="GO" id="GO:0030686">
    <property type="term" value="C:90S preribosome"/>
    <property type="evidence" value="ECO:0007669"/>
    <property type="project" value="TreeGrafter"/>
</dbReference>
<accession>A0AAF0J9R6</accession>
<dbReference type="PANTHER" id="PTHR24030">
    <property type="entry name" value="PROTEIN CMSS1"/>
    <property type="match status" value="1"/>
</dbReference>
<dbReference type="AlphaFoldDB" id="A0AAF0J9R6"/>
<feature type="compositionally biased region" description="Polar residues" evidence="1">
    <location>
        <begin position="68"/>
        <end position="78"/>
    </location>
</feature>
<evidence type="ECO:0000313" key="2">
    <source>
        <dbReference type="EMBL" id="WFD38728.1"/>
    </source>
</evidence>
<dbReference type="Proteomes" id="UP001217754">
    <property type="component" value="Chromosome 2"/>
</dbReference>
<dbReference type="Pfam" id="PF14617">
    <property type="entry name" value="CMS1"/>
    <property type="match status" value="1"/>
</dbReference>
<gene>
    <name evidence="2" type="primary">cms1</name>
    <name evidence="2" type="ORF">MJAP1_001691</name>
</gene>
<dbReference type="EMBL" id="CP119959">
    <property type="protein sequence ID" value="WFD38728.1"/>
    <property type="molecule type" value="Genomic_DNA"/>
</dbReference>
<feature type="compositionally biased region" description="Basic residues" evidence="1">
    <location>
        <begin position="47"/>
        <end position="60"/>
    </location>
</feature>
<feature type="region of interest" description="Disordered" evidence="1">
    <location>
        <begin position="19"/>
        <end position="79"/>
    </location>
</feature>
<keyword evidence="3" id="KW-1185">Reference proteome</keyword>
<dbReference type="PANTHER" id="PTHR24030:SF0">
    <property type="entry name" value="PROTEIN CMSS1"/>
    <property type="match status" value="1"/>
</dbReference>
<dbReference type="GO" id="GO:0005634">
    <property type="term" value="C:nucleus"/>
    <property type="evidence" value="ECO:0007669"/>
    <property type="project" value="TreeGrafter"/>
</dbReference>
<dbReference type="GeneID" id="85225340"/>
<dbReference type="RefSeq" id="XP_060121625.1">
    <property type="nucleotide sequence ID" value="XM_060265642.1"/>
</dbReference>
<protein>
    <submittedName>
        <fullName evidence="2">Protein cms1</fullName>
    </submittedName>
</protein>
<reference evidence="2" key="1">
    <citation type="submission" date="2023-03" db="EMBL/GenBank/DDBJ databases">
        <title>Mating type loci evolution in Malassezia.</title>
        <authorList>
            <person name="Coelho M.A."/>
        </authorList>
    </citation>
    <scope>NUCLEOTIDE SEQUENCE</scope>
    <source>
        <strain evidence="2">CBS 9431</strain>
    </source>
</reference>
<evidence type="ECO:0000256" key="1">
    <source>
        <dbReference type="SAM" id="MobiDB-lite"/>
    </source>
</evidence>
<name>A0AAF0J9R6_9BASI</name>
<dbReference type="InterPro" id="IPR027417">
    <property type="entry name" value="P-loop_NTPase"/>
</dbReference>
<organism evidence="2 3">
    <name type="scientific">Malassezia japonica</name>
    <dbReference type="NCBI Taxonomy" id="223818"/>
    <lineage>
        <taxon>Eukaryota</taxon>
        <taxon>Fungi</taxon>
        <taxon>Dikarya</taxon>
        <taxon>Basidiomycota</taxon>
        <taxon>Ustilaginomycotina</taxon>
        <taxon>Malasseziomycetes</taxon>
        <taxon>Malasseziales</taxon>
        <taxon>Malasseziaceae</taxon>
        <taxon>Malassezia</taxon>
    </lineage>
</organism>
<evidence type="ECO:0000313" key="3">
    <source>
        <dbReference type="Proteomes" id="UP001217754"/>
    </source>
</evidence>
<proteinExistence type="predicted"/>
<sequence length="296" mass="32645">MADELDDGLLLDDNLVAYSGDEAGSDAEGDVKKEAAAPPKSDATEAKKRKRKAARQKKAAAYRDEVQAGQSVAQQPSDRQADFLVAQQRKTYPKLSALEMQEMQVPATSLAETYAFTKERTLDHLAEFLREYALRTPDDLQSAKPWMTEKGAPYILVVSGNAQRAADIARPLRTLLPSDDARPAKRRKGASDDKGGAGVAKLFARHFKVDEQVAHLAEHPAPLAVGTPHRIQQLLERSALRTEHLAAVVVDHSWTDAKMRTIFDTPETHDALVALLSEGALRDAFRRKEPCKLVLY</sequence>